<proteinExistence type="predicted"/>
<evidence type="ECO:0000313" key="3">
    <source>
        <dbReference type="Proteomes" id="UP001063166"/>
    </source>
</evidence>
<dbReference type="EMBL" id="BRPK01000018">
    <property type="protein sequence ID" value="GLB44690.1"/>
    <property type="molecule type" value="Genomic_DNA"/>
</dbReference>
<keyword evidence="3" id="KW-1185">Reference proteome</keyword>
<accession>A0A9P3PZ64</accession>
<gene>
    <name evidence="2" type="ORF">LshimejAT787_1800270</name>
</gene>
<dbReference type="AlphaFoldDB" id="A0A9P3PZ64"/>
<feature type="region of interest" description="Disordered" evidence="1">
    <location>
        <begin position="166"/>
        <end position="207"/>
    </location>
</feature>
<reference evidence="2" key="1">
    <citation type="submission" date="2022-07" db="EMBL/GenBank/DDBJ databases">
        <title>The genome of Lyophyllum shimeji provides insight into the initial evolution of ectomycorrhizal fungal genome.</title>
        <authorList>
            <person name="Kobayashi Y."/>
            <person name="Shibata T."/>
            <person name="Hirakawa H."/>
            <person name="Shigenobu S."/>
            <person name="Nishiyama T."/>
            <person name="Yamada A."/>
            <person name="Hasebe M."/>
            <person name="Kawaguchi M."/>
        </authorList>
    </citation>
    <scope>NUCLEOTIDE SEQUENCE</scope>
    <source>
        <strain evidence="2">AT787</strain>
    </source>
</reference>
<dbReference type="Proteomes" id="UP001063166">
    <property type="component" value="Unassembled WGS sequence"/>
</dbReference>
<name>A0A9P3PZ64_LYOSH</name>
<evidence type="ECO:0000256" key="1">
    <source>
        <dbReference type="SAM" id="MobiDB-lite"/>
    </source>
</evidence>
<organism evidence="2 3">
    <name type="scientific">Lyophyllum shimeji</name>
    <name type="common">Hon-shimeji</name>
    <name type="synonym">Tricholoma shimeji</name>
    <dbReference type="NCBI Taxonomy" id="47721"/>
    <lineage>
        <taxon>Eukaryota</taxon>
        <taxon>Fungi</taxon>
        <taxon>Dikarya</taxon>
        <taxon>Basidiomycota</taxon>
        <taxon>Agaricomycotina</taxon>
        <taxon>Agaricomycetes</taxon>
        <taxon>Agaricomycetidae</taxon>
        <taxon>Agaricales</taxon>
        <taxon>Tricholomatineae</taxon>
        <taxon>Lyophyllaceae</taxon>
        <taxon>Lyophyllum</taxon>
    </lineage>
</organism>
<evidence type="ECO:0000313" key="2">
    <source>
        <dbReference type="EMBL" id="GLB44690.1"/>
    </source>
</evidence>
<dbReference type="CDD" id="cd21037">
    <property type="entry name" value="MLKL_NTD"/>
    <property type="match status" value="1"/>
</dbReference>
<comment type="caution">
    <text evidence="2">The sequence shown here is derived from an EMBL/GenBank/DDBJ whole genome shotgun (WGS) entry which is preliminary data.</text>
</comment>
<protein>
    <submittedName>
        <fullName evidence="2">Uncharacterized protein</fullName>
    </submittedName>
</protein>
<dbReference type="InterPro" id="IPR059179">
    <property type="entry name" value="MLKL-like_MCAfunc"/>
</dbReference>
<sequence>MPSTTHRCDANVPEYVIAALNEAAERSSPPCIQLSAVLALDILKISIKSNKAVFCPLAQKVCALVYGIARTVSTEPGFNTPKEHVERLPKLWGFLFALKDYVEDEASRNRLISLITHKPDREMIEAIQDRLGGFMWSFELITDDNRHELATDWIALVTSEVQRRQSEYTDSAAGHRSSDQARTTVSPQTLSPDLPPPPPYSLPTSPIPSMNGSYLFVRGSSNTYTDSVSTHNSRNTTTTIVSDSYNSY</sequence>